<accession>A0A3B0UVI8</accession>
<dbReference type="Gene3D" id="3.40.190.10">
    <property type="entry name" value="Periplasmic binding protein-like II"/>
    <property type="match status" value="1"/>
</dbReference>
<dbReference type="PANTHER" id="PTHR11557:SF0">
    <property type="entry name" value="PORPHOBILINOGEN DEAMINASE"/>
    <property type="match status" value="1"/>
</dbReference>
<dbReference type="GO" id="GO:0005737">
    <property type="term" value="C:cytoplasm"/>
    <property type="evidence" value="ECO:0007669"/>
    <property type="project" value="TreeGrafter"/>
</dbReference>
<dbReference type="InterPro" id="IPR022417">
    <property type="entry name" value="Porphobilin_deaminase_N"/>
</dbReference>
<evidence type="ECO:0000256" key="3">
    <source>
        <dbReference type="ARBA" id="ARBA00022679"/>
    </source>
</evidence>
<evidence type="ECO:0000313" key="6">
    <source>
        <dbReference type="EMBL" id="VAW24054.1"/>
    </source>
</evidence>
<dbReference type="AlphaFoldDB" id="A0A3B0UVI8"/>
<feature type="domain" description="Porphobilinogen deaminase N-terminal" evidence="5">
    <location>
        <begin position="4"/>
        <end position="86"/>
    </location>
</feature>
<evidence type="ECO:0000256" key="1">
    <source>
        <dbReference type="ARBA" id="ARBA00005638"/>
    </source>
</evidence>
<keyword evidence="4" id="KW-0627">Porphyrin biosynthesis</keyword>
<gene>
    <name evidence="6" type="ORF">MNBD_BACTEROID04-1021</name>
</gene>
<dbReference type="Pfam" id="PF01379">
    <property type="entry name" value="Porphobil_deam"/>
    <property type="match status" value="1"/>
</dbReference>
<proteinExistence type="inferred from homology"/>
<dbReference type="GO" id="GO:0006783">
    <property type="term" value="P:heme biosynthetic process"/>
    <property type="evidence" value="ECO:0007669"/>
    <property type="project" value="TreeGrafter"/>
</dbReference>
<sequence length="86" mass="9584">MRTIRIGTRSSQLALWQANTVAKQLEHLGHTIEIVKIDSIGDKVLDKPLYELGITGVFTKNLDIALLNEKIDISVNSFKDVPTKLP</sequence>
<dbReference type="PRINTS" id="PR00151">
    <property type="entry name" value="PORPHBDMNASE"/>
</dbReference>
<evidence type="ECO:0000256" key="4">
    <source>
        <dbReference type="ARBA" id="ARBA00023244"/>
    </source>
</evidence>
<organism evidence="6">
    <name type="scientific">hydrothermal vent metagenome</name>
    <dbReference type="NCBI Taxonomy" id="652676"/>
    <lineage>
        <taxon>unclassified sequences</taxon>
        <taxon>metagenomes</taxon>
        <taxon>ecological metagenomes</taxon>
    </lineage>
</organism>
<dbReference type="EC" id="2.5.1.61" evidence="2"/>
<evidence type="ECO:0000259" key="5">
    <source>
        <dbReference type="Pfam" id="PF01379"/>
    </source>
</evidence>
<keyword evidence="3 6" id="KW-0808">Transferase</keyword>
<dbReference type="SUPFAM" id="SSF53850">
    <property type="entry name" value="Periplasmic binding protein-like II"/>
    <property type="match status" value="1"/>
</dbReference>
<dbReference type="EMBL" id="UOER01000230">
    <property type="protein sequence ID" value="VAW24054.1"/>
    <property type="molecule type" value="Genomic_DNA"/>
</dbReference>
<comment type="similarity">
    <text evidence="1">Belongs to the HMBS family.</text>
</comment>
<name>A0A3B0UVI8_9ZZZZ</name>
<dbReference type="GO" id="GO:0004418">
    <property type="term" value="F:hydroxymethylbilane synthase activity"/>
    <property type="evidence" value="ECO:0007669"/>
    <property type="project" value="UniProtKB-EC"/>
</dbReference>
<evidence type="ECO:0000256" key="2">
    <source>
        <dbReference type="ARBA" id="ARBA00012655"/>
    </source>
</evidence>
<reference evidence="6" key="1">
    <citation type="submission" date="2018-06" db="EMBL/GenBank/DDBJ databases">
        <authorList>
            <person name="Zhirakovskaya E."/>
        </authorList>
    </citation>
    <scope>NUCLEOTIDE SEQUENCE</scope>
</reference>
<protein>
    <recommendedName>
        <fullName evidence="2">hydroxymethylbilane synthase</fullName>
        <ecNumber evidence="2">2.5.1.61</ecNumber>
    </recommendedName>
</protein>
<dbReference type="PANTHER" id="PTHR11557">
    <property type="entry name" value="PORPHOBILINOGEN DEAMINASE"/>
    <property type="match status" value="1"/>
</dbReference>
<feature type="non-terminal residue" evidence="6">
    <location>
        <position position="86"/>
    </location>
</feature>
<dbReference type="InterPro" id="IPR000860">
    <property type="entry name" value="HemC"/>
</dbReference>